<dbReference type="EMBL" id="KZ293502">
    <property type="protein sequence ID" value="PBK59572.1"/>
    <property type="molecule type" value="Genomic_DNA"/>
</dbReference>
<gene>
    <name evidence="1" type="ORF">ARMSODRAFT_777084</name>
</gene>
<keyword evidence="2" id="KW-1185">Reference proteome</keyword>
<name>A0A2H3AXJ3_9AGAR</name>
<sequence length="203" mass="23156">MPLSASPLYIPRAQLDRRWTGKGRPTGLTWSAHPYSLSPIPVRGTQRRVPVCTIEINVSIADPDPLSSLYSEDSYWVFYELRNMGGSLSPLFCHGQTYHQRMCRAAILYYRQTTYICALRGDLEAINRRFRMASKRIYGTWPPQLFVLSNRQSYRIGVVSVCQPPLLLGIQTVAAVITLCRWHVMAKTPSVYHQNLSPCGRHK</sequence>
<dbReference type="AlphaFoldDB" id="A0A2H3AXJ3"/>
<evidence type="ECO:0000313" key="2">
    <source>
        <dbReference type="Proteomes" id="UP000218334"/>
    </source>
</evidence>
<proteinExistence type="predicted"/>
<reference evidence="2" key="1">
    <citation type="journal article" date="2017" name="Nat. Ecol. Evol.">
        <title>Genome expansion and lineage-specific genetic innovations in the forest pathogenic fungi Armillaria.</title>
        <authorList>
            <person name="Sipos G."/>
            <person name="Prasanna A.N."/>
            <person name="Walter M.C."/>
            <person name="O'Connor E."/>
            <person name="Balint B."/>
            <person name="Krizsan K."/>
            <person name="Kiss B."/>
            <person name="Hess J."/>
            <person name="Varga T."/>
            <person name="Slot J."/>
            <person name="Riley R."/>
            <person name="Boka B."/>
            <person name="Rigling D."/>
            <person name="Barry K."/>
            <person name="Lee J."/>
            <person name="Mihaltcheva S."/>
            <person name="LaButti K."/>
            <person name="Lipzen A."/>
            <person name="Waldron R."/>
            <person name="Moloney N.M."/>
            <person name="Sperisen C."/>
            <person name="Kredics L."/>
            <person name="Vagvoelgyi C."/>
            <person name="Patrignani A."/>
            <person name="Fitzpatrick D."/>
            <person name="Nagy I."/>
            <person name="Doyle S."/>
            <person name="Anderson J.B."/>
            <person name="Grigoriev I.V."/>
            <person name="Gueldener U."/>
            <person name="Muensterkoetter M."/>
            <person name="Nagy L.G."/>
        </authorList>
    </citation>
    <scope>NUCLEOTIDE SEQUENCE [LARGE SCALE GENOMIC DNA]</scope>
    <source>
        <strain evidence="2">28-4</strain>
    </source>
</reference>
<evidence type="ECO:0000313" key="1">
    <source>
        <dbReference type="EMBL" id="PBK59572.1"/>
    </source>
</evidence>
<dbReference type="Proteomes" id="UP000218334">
    <property type="component" value="Unassembled WGS sequence"/>
</dbReference>
<organism evidence="1 2">
    <name type="scientific">Armillaria solidipes</name>
    <dbReference type="NCBI Taxonomy" id="1076256"/>
    <lineage>
        <taxon>Eukaryota</taxon>
        <taxon>Fungi</taxon>
        <taxon>Dikarya</taxon>
        <taxon>Basidiomycota</taxon>
        <taxon>Agaricomycotina</taxon>
        <taxon>Agaricomycetes</taxon>
        <taxon>Agaricomycetidae</taxon>
        <taxon>Agaricales</taxon>
        <taxon>Marasmiineae</taxon>
        <taxon>Physalacriaceae</taxon>
        <taxon>Armillaria</taxon>
    </lineage>
</organism>
<accession>A0A2H3AXJ3</accession>
<protein>
    <submittedName>
        <fullName evidence="1">Uncharacterized protein</fullName>
    </submittedName>
</protein>